<dbReference type="PROSITE" id="PS51257">
    <property type="entry name" value="PROKAR_LIPOPROTEIN"/>
    <property type="match status" value="1"/>
</dbReference>
<reference evidence="2 3" key="1">
    <citation type="submission" date="2022-12" db="EMBL/GenBank/DDBJ databases">
        <title>Draft genome sequence of Paenibacillus sp. dW9.</title>
        <authorList>
            <person name="Choi E.-W."/>
            <person name="Kim D.-U."/>
        </authorList>
    </citation>
    <scope>NUCLEOTIDE SEQUENCE [LARGE SCALE GENOMIC DNA]</scope>
    <source>
        <strain evidence="3">dW9</strain>
    </source>
</reference>
<evidence type="ECO:0000313" key="3">
    <source>
        <dbReference type="Proteomes" id="UP001527882"/>
    </source>
</evidence>
<dbReference type="EMBL" id="JAQAGZ010000026">
    <property type="protein sequence ID" value="MCZ8516764.1"/>
    <property type="molecule type" value="Genomic_DNA"/>
</dbReference>
<sequence>MSMKALFTAPQKWSRPFVGGLLIIGILAGCSKETAGVPADAGISSNQEAPKTSKETDSVKPPSADVSPPAPQLPASGFAEVESSRPSPPPVKSKPAASPKPEATGKPATPAASSSGTGQGAAAPKPPASAPQNSGTKPQTVPSSGNGSGNGSGSADFSIVPDAGELIKPPSASTEPDTPASADTKPKITNGGLMSPPQVK</sequence>
<evidence type="ECO:0000256" key="1">
    <source>
        <dbReference type="SAM" id="MobiDB-lite"/>
    </source>
</evidence>
<feature type="region of interest" description="Disordered" evidence="1">
    <location>
        <begin position="36"/>
        <end position="200"/>
    </location>
</feature>
<keyword evidence="3" id="KW-1185">Reference proteome</keyword>
<dbReference type="RefSeq" id="WP_269885295.1">
    <property type="nucleotide sequence ID" value="NZ_JAQAGZ010000026.1"/>
</dbReference>
<evidence type="ECO:0008006" key="4">
    <source>
        <dbReference type="Google" id="ProtNLM"/>
    </source>
</evidence>
<dbReference type="Proteomes" id="UP001527882">
    <property type="component" value="Unassembled WGS sequence"/>
</dbReference>
<feature type="compositionally biased region" description="Low complexity" evidence="1">
    <location>
        <begin position="93"/>
        <end position="123"/>
    </location>
</feature>
<gene>
    <name evidence="2" type="ORF">O9H85_31255</name>
</gene>
<protein>
    <recommendedName>
        <fullName evidence="4">Lipoprotein</fullName>
    </recommendedName>
</protein>
<accession>A0ABT4QIU4</accession>
<organism evidence="2 3">
    <name type="scientific">Paenibacillus gyeongsangnamensis</name>
    <dbReference type="NCBI Taxonomy" id="3388067"/>
    <lineage>
        <taxon>Bacteria</taxon>
        <taxon>Bacillati</taxon>
        <taxon>Bacillota</taxon>
        <taxon>Bacilli</taxon>
        <taxon>Bacillales</taxon>
        <taxon>Paenibacillaceae</taxon>
        <taxon>Paenibacillus</taxon>
    </lineage>
</organism>
<proteinExistence type="predicted"/>
<name>A0ABT4QIU4_9BACL</name>
<feature type="compositionally biased region" description="Polar residues" evidence="1">
    <location>
        <begin position="132"/>
        <end position="142"/>
    </location>
</feature>
<comment type="caution">
    <text evidence="2">The sequence shown here is derived from an EMBL/GenBank/DDBJ whole genome shotgun (WGS) entry which is preliminary data.</text>
</comment>
<evidence type="ECO:0000313" key="2">
    <source>
        <dbReference type="EMBL" id="MCZ8516764.1"/>
    </source>
</evidence>